<dbReference type="Proteomes" id="UP000748025">
    <property type="component" value="Unassembled WGS sequence"/>
</dbReference>
<dbReference type="OrthoDB" id="4959129at2759"/>
<comment type="caution">
    <text evidence="2">The sequence shown here is derived from an EMBL/GenBank/DDBJ whole genome shotgun (WGS) entry which is preliminary data.</text>
</comment>
<feature type="region of interest" description="Disordered" evidence="1">
    <location>
        <begin position="372"/>
        <end position="391"/>
    </location>
</feature>
<feature type="region of interest" description="Disordered" evidence="1">
    <location>
        <begin position="417"/>
        <end position="441"/>
    </location>
</feature>
<dbReference type="EMBL" id="SRPW01002738">
    <property type="protein sequence ID" value="KAG5990795.1"/>
    <property type="molecule type" value="Genomic_DNA"/>
</dbReference>
<feature type="compositionally biased region" description="Low complexity" evidence="1">
    <location>
        <begin position="417"/>
        <end position="427"/>
    </location>
</feature>
<dbReference type="AlphaFoldDB" id="A0A9P7N6F8"/>
<proteinExistence type="predicted"/>
<evidence type="ECO:0000256" key="1">
    <source>
        <dbReference type="SAM" id="MobiDB-lite"/>
    </source>
</evidence>
<reference evidence="2" key="1">
    <citation type="journal article" date="2020" name="bioRxiv">
        <title>Whole genome comparisons of ergot fungi reveals the divergence and evolution of species within the genus Claviceps are the result of varying mechanisms driving genome evolution and host range expansion.</title>
        <authorList>
            <person name="Wyka S.A."/>
            <person name="Mondo S.J."/>
            <person name="Liu M."/>
            <person name="Dettman J."/>
            <person name="Nalam V."/>
            <person name="Broders K.D."/>
        </authorList>
    </citation>
    <scope>NUCLEOTIDE SEQUENCE</scope>
    <source>
        <strain evidence="2">CCC 602</strain>
    </source>
</reference>
<evidence type="ECO:0000313" key="2">
    <source>
        <dbReference type="EMBL" id="KAG5990795.1"/>
    </source>
</evidence>
<evidence type="ECO:0000313" key="3">
    <source>
        <dbReference type="Proteomes" id="UP000748025"/>
    </source>
</evidence>
<sequence length="526" mass="57310">MAGAQQYKDVEILFVLKAILRGLSLRWIIAMFESRFGRGLTENQVRYIKNKYGRDPRFGTPMANTQNFGISSSSEWPESDGVLDIDFAQFERQDAHVPQPNLRVSSFPRTAPSTPHSHSLSVGGAGAAAAASSPPPRPPKNCPGPLRRSDTDLKGAAVAGQKRTHDGEDDDVDDLTGSLDTDMHIDGFHHYPGLPVSEEFPAHGVTAAWEEELARLGEEEGLSFLDGPTNVEPYLLAWEDGEEEDGMDCLSDAKASVQQEQQQQQQQQQHEGNRGLFLSQDAQILWMDQHSLPLGSQFPAWNDALPASGSDILIDSYEHRDHNHHAAHIHRMRVPDADAANVADTICQQLAATVHAGNDNQQALLQLTAQDNTFQRPGPSSRENSNSTHHVIQTSDNSIAKPGHGLDHHDGRLGLQAQAKAQAPTPARAEEHKNEPLGPLPNEPFFPFLQYNAPFVHDAWQTDLATCANDNSVMSTNAISNEESTPWSCPEGWPSPFAASLAPMEAQKAVGSGDGASYQANYLDGG</sequence>
<keyword evidence="3" id="KW-1185">Reference proteome</keyword>
<feature type="compositionally biased region" description="Polar residues" evidence="1">
    <location>
        <begin position="381"/>
        <end position="391"/>
    </location>
</feature>
<feature type="compositionally biased region" description="Pro residues" evidence="1">
    <location>
        <begin position="133"/>
        <end position="142"/>
    </location>
</feature>
<evidence type="ECO:0008006" key="4">
    <source>
        <dbReference type="Google" id="ProtNLM"/>
    </source>
</evidence>
<organism evidence="2 3">
    <name type="scientific">Claviceps pusilla</name>
    <dbReference type="NCBI Taxonomy" id="123648"/>
    <lineage>
        <taxon>Eukaryota</taxon>
        <taxon>Fungi</taxon>
        <taxon>Dikarya</taxon>
        <taxon>Ascomycota</taxon>
        <taxon>Pezizomycotina</taxon>
        <taxon>Sordariomycetes</taxon>
        <taxon>Hypocreomycetidae</taxon>
        <taxon>Hypocreales</taxon>
        <taxon>Clavicipitaceae</taxon>
        <taxon>Claviceps</taxon>
    </lineage>
</organism>
<accession>A0A9P7N6F8</accession>
<gene>
    <name evidence="2" type="ORF">E4U43_004188</name>
</gene>
<name>A0A9P7N6F8_9HYPO</name>
<feature type="compositionally biased region" description="Polar residues" evidence="1">
    <location>
        <begin position="102"/>
        <end position="118"/>
    </location>
</feature>
<protein>
    <recommendedName>
        <fullName evidence="4">Clr5 domain-containing protein</fullName>
    </recommendedName>
</protein>
<feature type="region of interest" description="Disordered" evidence="1">
    <location>
        <begin position="97"/>
        <end position="178"/>
    </location>
</feature>
<feature type="compositionally biased region" description="Low complexity" evidence="1">
    <location>
        <begin position="119"/>
        <end position="132"/>
    </location>
</feature>